<evidence type="ECO:0008006" key="4">
    <source>
        <dbReference type="Google" id="ProtNLM"/>
    </source>
</evidence>
<name>A0ABN9V9U5_9DINO</name>
<gene>
    <name evidence="2" type="ORF">PCOR1329_LOCUS55994</name>
</gene>
<reference evidence="2" key="1">
    <citation type="submission" date="2023-10" db="EMBL/GenBank/DDBJ databases">
        <authorList>
            <person name="Chen Y."/>
            <person name="Shah S."/>
            <person name="Dougan E. K."/>
            <person name="Thang M."/>
            <person name="Chan C."/>
        </authorList>
    </citation>
    <scope>NUCLEOTIDE SEQUENCE [LARGE SCALE GENOMIC DNA]</scope>
</reference>
<dbReference type="PANTHER" id="PTHR24251:SF52">
    <property type="entry name" value="CUB DOMAIN-CONTAINING PROTEIN"/>
    <property type="match status" value="1"/>
</dbReference>
<proteinExistence type="predicted"/>
<keyword evidence="3" id="KW-1185">Reference proteome</keyword>
<evidence type="ECO:0000256" key="1">
    <source>
        <dbReference type="ARBA" id="ARBA00022737"/>
    </source>
</evidence>
<dbReference type="EMBL" id="CAUYUJ010016879">
    <property type="protein sequence ID" value="CAK0869735.1"/>
    <property type="molecule type" value="Genomic_DNA"/>
</dbReference>
<dbReference type="SUPFAM" id="SSF49854">
    <property type="entry name" value="Spermadhesin, CUB domain"/>
    <property type="match status" value="1"/>
</dbReference>
<evidence type="ECO:0000313" key="3">
    <source>
        <dbReference type="Proteomes" id="UP001189429"/>
    </source>
</evidence>
<protein>
    <recommendedName>
        <fullName evidence="4">CUB domain-containing protein</fullName>
    </recommendedName>
</protein>
<sequence>MWVQRRPSEWNSSIQRKSTISLLLTEWSILGWRIGPQNITPSTSIYWSSDNDYARLGWRLCADAVPTPSPPLTDVPPTPPPATPALAQMWAAASGACTVNGSCVESPNYPQNYGSSQACTLEVNLALAAPIQVESFDVESYFDYLLVNGKRYYGTSGPTGVTPLSSVTWSSDHEGTRSGWRLCAESLAPTPSAPDFWSSVSGPCTASGGCVRSPNFPGYYSLEHSCYIEIASPSVLVSVTAFHSERGGDYMMINGEEYSGSLPNFGIIDVKANIQLGLQTSP</sequence>
<accession>A0ABN9V9U5</accession>
<comment type="caution">
    <text evidence="2">The sequence shown here is derived from an EMBL/GenBank/DDBJ whole genome shotgun (WGS) entry which is preliminary data.</text>
</comment>
<dbReference type="InterPro" id="IPR035914">
    <property type="entry name" value="Sperma_CUB_dom_sf"/>
</dbReference>
<organism evidence="2 3">
    <name type="scientific">Prorocentrum cordatum</name>
    <dbReference type="NCBI Taxonomy" id="2364126"/>
    <lineage>
        <taxon>Eukaryota</taxon>
        <taxon>Sar</taxon>
        <taxon>Alveolata</taxon>
        <taxon>Dinophyceae</taxon>
        <taxon>Prorocentrales</taxon>
        <taxon>Prorocentraceae</taxon>
        <taxon>Prorocentrum</taxon>
    </lineage>
</organism>
<evidence type="ECO:0000313" key="2">
    <source>
        <dbReference type="EMBL" id="CAK0869735.1"/>
    </source>
</evidence>
<dbReference type="PANTHER" id="PTHR24251">
    <property type="entry name" value="OVOCHYMASE-RELATED"/>
    <property type="match status" value="1"/>
</dbReference>
<dbReference type="Proteomes" id="UP001189429">
    <property type="component" value="Unassembled WGS sequence"/>
</dbReference>
<keyword evidence="1" id="KW-0677">Repeat</keyword>